<organism evidence="9">
    <name type="scientific">Amphora coffeiformis</name>
    <dbReference type="NCBI Taxonomy" id="265554"/>
    <lineage>
        <taxon>Eukaryota</taxon>
        <taxon>Sar</taxon>
        <taxon>Stramenopiles</taxon>
        <taxon>Ochrophyta</taxon>
        <taxon>Bacillariophyta</taxon>
        <taxon>Bacillariophyceae</taxon>
        <taxon>Bacillariophycidae</taxon>
        <taxon>Thalassiophysales</taxon>
        <taxon>Catenulaceae</taxon>
        <taxon>Amphora</taxon>
    </lineage>
</organism>
<keyword evidence="4 8" id="KW-1133">Transmembrane helix</keyword>
<reference evidence="9" key="1">
    <citation type="submission" date="2021-01" db="EMBL/GenBank/DDBJ databases">
        <authorList>
            <person name="Corre E."/>
            <person name="Pelletier E."/>
            <person name="Niang G."/>
            <person name="Scheremetjew M."/>
            <person name="Finn R."/>
            <person name="Kale V."/>
            <person name="Holt S."/>
            <person name="Cochrane G."/>
            <person name="Meng A."/>
            <person name="Brown T."/>
            <person name="Cohen L."/>
        </authorList>
    </citation>
    <scope>NUCLEOTIDE SEQUENCE</scope>
    <source>
        <strain evidence="9">CCMP127</strain>
    </source>
</reference>
<sequence>MIQYHRSAFGLNLLLRAHGSAVYRGSVMGFLSMIFLIIVRKTWEGPHHRTPDELDHPYAVGVLVATLTFLLVFRAQSAYGRYWEACGGVYHMMSKWMDATTHTAVYHMQCDHYNHVKPPVFYDYPHLNQHYLTRDRERRNVLPEMEFDRIGGRAEQKSIETVKRTIPTKNVKKRRRMGRKTTSGSNSQRGDPEPLEGDPKLDGGWSAWFDDGRTTYIDPKNPDAKDPKGFASIQGGRTPALFLQELAHLCSLTMAVALSTLRNDVEGAQSPLDIFVPGSDFPAVDVSKMDGLAFESTWTEDVLLFLGMGRSPEQRTRYNASRPLKVIGGVSDAEIRMLQMAKGPYAKTQLCWQWLSEFIIREHLAGSLGKVGPPIISRIIQFLGDGMIYYNQSRKIMFIPFPFPHSQLSAIYVLVAVPTIAFLMDQYTDNLWVGCILTFLTVTALSGIHEVARELENPFRNVPNEIPLATLMAEANEALLTMYAGYHPDLFWGESAKQYAPYGDTPDEKPSMNGVGDKGAGWKGVGCKAMNRGTELEDKVNMLMKKIEEQGRELDLLRLKMKDEEKPNPGKDGEL</sequence>
<keyword evidence="5" id="KW-0406">Ion transport</keyword>
<dbReference type="GO" id="GO:0005254">
    <property type="term" value="F:chloride channel activity"/>
    <property type="evidence" value="ECO:0007669"/>
    <property type="project" value="InterPro"/>
</dbReference>
<feature type="region of interest" description="Disordered" evidence="7">
    <location>
        <begin position="158"/>
        <end position="204"/>
    </location>
</feature>
<dbReference type="Pfam" id="PF25539">
    <property type="entry name" value="Bestrophin_2"/>
    <property type="match status" value="1"/>
</dbReference>
<dbReference type="PANTHER" id="PTHR33281:SF20">
    <property type="match status" value="1"/>
</dbReference>
<name>A0A7S3KYA3_9STRA</name>
<dbReference type="PANTHER" id="PTHR33281">
    <property type="entry name" value="UPF0187 PROTEIN YNEE"/>
    <property type="match status" value="1"/>
</dbReference>
<dbReference type="EMBL" id="HBIM01001445">
    <property type="protein sequence ID" value="CAE0403036.1"/>
    <property type="molecule type" value="Transcribed_RNA"/>
</dbReference>
<evidence type="ECO:0000256" key="6">
    <source>
        <dbReference type="ARBA" id="ARBA00023136"/>
    </source>
</evidence>
<keyword evidence="6 8" id="KW-0472">Membrane</keyword>
<comment type="subcellular location">
    <subcellularLocation>
        <location evidence="1">Membrane</location>
        <topology evidence="1">Multi-pass membrane protein</topology>
    </subcellularLocation>
</comment>
<feature type="transmembrane region" description="Helical" evidence="8">
    <location>
        <begin position="430"/>
        <end position="448"/>
    </location>
</feature>
<feature type="transmembrane region" description="Helical" evidence="8">
    <location>
        <begin position="21"/>
        <end position="38"/>
    </location>
</feature>
<keyword evidence="3 8" id="KW-0812">Transmembrane</keyword>
<evidence type="ECO:0000256" key="1">
    <source>
        <dbReference type="ARBA" id="ARBA00004141"/>
    </source>
</evidence>
<evidence type="ECO:0000256" key="7">
    <source>
        <dbReference type="SAM" id="MobiDB-lite"/>
    </source>
</evidence>
<feature type="compositionally biased region" description="Basic residues" evidence="7">
    <location>
        <begin position="170"/>
        <end position="179"/>
    </location>
</feature>
<dbReference type="InterPro" id="IPR044669">
    <property type="entry name" value="YneE/VCCN1/2-like"/>
</dbReference>
<evidence type="ECO:0000256" key="3">
    <source>
        <dbReference type="ARBA" id="ARBA00022692"/>
    </source>
</evidence>
<dbReference type="AlphaFoldDB" id="A0A7S3KYA3"/>
<evidence type="ECO:0000313" key="9">
    <source>
        <dbReference type="EMBL" id="CAE0403036.1"/>
    </source>
</evidence>
<proteinExistence type="predicted"/>
<evidence type="ECO:0000256" key="2">
    <source>
        <dbReference type="ARBA" id="ARBA00022448"/>
    </source>
</evidence>
<keyword evidence="2" id="KW-0813">Transport</keyword>
<evidence type="ECO:0000256" key="4">
    <source>
        <dbReference type="ARBA" id="ARBA00022989"/>
    </source>
</evidence>
<protein>
    <submittedName>
        <fullName evidence="9">Uncharacterized protein</fullName>
    </submittedName>
</protein>
<gene>
    <name evidence="9" type="ORF">ACOF00016_LOCUS1260</name>
</gene>
<feature type="compositionally biased region" description="Polar residues" evidence="7">
    <location>
        <begin position="180"/>
        <end position="189"/>
    </location>
</feature>
<dbReference type="GO" id="GO:0016020">
    <property type="term" value="C:membrane"/>
    <property type="evidence" value="ECO:0007669"/>
    <property type="project" value="UniProtKB-SubCell"/>
</dbReference>
<feature type="transmembrane region" description="Helical" evidence="8">
    <location>
        <begin position="58"/>
        <end position="75"/>
    </location>
</feature>
<feature type="transmembrane region" description="Helical" evidence="8">
    <location>
        <begin position="403"/>
        <end position="424"/>
    </location>
</feature>
<evidence type="ECO:0000256" key="5">
    <source>
        <dbReference type="ARBA" id="ARBA00023065"/>
    </source>
</evidence>
<evidence type="ECO:0000256" key="8">
    <source>
        <dbReference type="SAM" id="Phobius"/>
    </source>
</evidence>
<accession>A0A7S3KYA3</accession>